<dbReference type="GeneID" id="20964442"/>
<dbReference type="RefSeq" id="YP_009094165.1">
    <property type="nucleotide sequence ID" value="NC_025362.1"/>
</dbReference>
<sequence length="102" mass="11428">MERGIGFNPSQAIDGIKGALNNLGNSISSFFNDIGIKLNYWGKIFLIIIGVILGLIIIPRLISNVCTIISGLSKCLRWLWRMVSACRLRCPRLCCKFRRGDN</sequence>
<evidence type="ECO:0000313" key="2">
    <source>
        <dbReference type="EMBL" id="AHZ45722.1"/>
    </source>
</evidence>
<organism evidence="2 3">
    <name type="scientific">Xiburema virus</name>
    <dbReference type="NCBI Taxonomy" id="1272959"/>
    <lineage>
        <taxon>Viruses</taxon>
        <taxon>Riboviria</taxon>
        <taxon>Orthornavirae</taxon>
        <taxon>Negarnaviricota</taxon>
        <taxon>Haploviricotina</taxon>
        <taxon>Monjiviricetes</taxon>
        <taxon>Mononegavirales</taxon>
        <taxon>Rhabdoviridae</taxon>
        <taxon>Alpharhabdovirinae</taxon>
        <taxon>Arurhavirus</taxon>
        <taxon>Arurhavirus xiburema</taxon>
    </lineage>
</organism>
<keyword evidence="1" id="KW-1133">Transmembrane helix</keyword>
<evidence type="ECO:0000313" key="3">
    <source>
        <dbReference type="Proteomes" id="UP000134478"/>
    </source>
</evidence>
<dbReference type="KEGG" id="vg:20964442"/>
<name>A0A059TXE3_9RHAB</name>
<proteinExistence type="predicted"/>
<dbReference type="Proteomes" id="UP000134478">
    <property type="component" value="Segment"/>
</dbReference>
<keyword evidence="1" id="KW-0472">Membrane</keyword>
<accession>A0A059TXE3</accession>
<evidence type="ECO:0000256" key="1">
    <source>
        <dbReference type="SAM" id="Phobius"/>
    </source>
</evidence>
<feature type="transmembrane region" description="Helical" evidence="1">
    <location>
        <begin position="44"/>
        <end position="72"/>
    </location>
</feature>
<dbReference type="EMBL" id="KJ636781">
    <property type="protein sequence ID" value="AHZ45722.1"/>
    <property type="molecule type" value="Viral_cRNA"/>
</dbReference>
<keyword evidence="3" id="KW-1185">Reference proteome</keyword>
<protein>
    <submittedName>
        <fullName evidence="2">PAG1 protein</fullName>
    </submittedName>
</protein>
<keyword evidence="1" id="KW-0812">Transmembrane</keyword>
<reference evidence="2 3" key="1">
    <citation type="journal article" date="2014" name="Genome Announc.">
        <title>Xiburema Virus, a Hitherto Undescribed Virus within the Family Rhabdoviridae Isolated in the Brazilian Amazon Region.</title>
        <authorList>
            <person name="Wanzeller A.L."/>
            <person name="Martins L.C."/>
            <person name="Diniz Junior J.A."/>
            <person name="de Almeida Medeiros D.B."/>
            <person name="Cardoso J.F."/>
            <person name="da Silva D.E."/>
            <person name="de Oliveira L.F."/>
            <person name="de Vasconcelos J.M."/>
            <person name="Nunes M.R."/>
            <person name="Vianez Junior J.L."/>
            <person name="Vasconcelos P.F."/>
        </authorList>
    </citation>
    <scope>NUCLEOTIDE SEQUENCE [LARGE SCALE GENOMIC DNA]</scope>
    <source>
        <strain evidence="2">XIBV/BE AR 362159</strain>
    </source>
</reference>